<dbReference type="EMBL" id="CP018477">
    <property type="protein sequence ID" value="ASV76637.1"/>
    <property type="molecule type" value="Genomic_DNA"/>
</dbReference>
<dbReference type="AlphaFoldDB" id="A0A286RL38"/>
<protein>
    <submittedName>
        <fullName evidence="1">Uncharacterized protein</fullName>
    </submittedName>
</protein>
<gene>
    <name evidence="1" type="ORF">THTE_4036</name>
</gene>
<organism evidence="1 2">
    <name type="scientific">Thermogutta terrifontis</name>
    <dbReference type="NCBI Taxonomy" id="1331910"/>
    <lineage>
        <taxon>Bacteria</taxon>
        <taxon>Pseudomonadati</taxon>
        <taxon>Planctomycetota</taxon>
        <taxon>Planctomycetia</taxon>
        <taxon>Pirellulales</taxon>
        <taxon>Thermoguttaceae</taxon>
        <taxon>Thermogutta</taxon>
    </lineage>
</organism>
<dbReference type="KEGG" id="ttf:THTE_4036"/>
<name>A0A286RL38_9BACT</name>
<proteinExistence type="predicted"/>
<reference evidence="1 2" key="1">
    <citation type="journal article" name="Front. Microbiol.">
        <title>Sugar Metabolism of the First Thermophilic Planctomycete Thermogutta terrifontis: Comparative Genomic and Transcriptomic Approaches.</title>
        <authorList>
            <person name="Elcheninov A.G."/>
            <person name="Menzel P."/>
            <person name="Gudbergsdottir S.R."/>
            <person name="Slesarev A.I."/>
            <person name="Kadnikov V.V."/>
            <person name="Krogh A."/>
            <person name="Bonch-Osmolovskaya E.A."/>
            <person name="Peng X."/>
            <person name="Kublanov I.V."/>
        </authorList>
    </citation>
    <scope>NUCLEOTIDE SEQUENCE [LARGE SCALE GENOMIC DNA]</scope>
    <source>
        <strain evidence="1 2">R1</strain>
    </source>
</reference>
<evidence type="ECO:0000313" key="1">
    <source>
        <dbReference type="EMBL" id="ASV76637.1"/>
    </source>
</evidence>
<accession>A0A286RL38</accession>
<evidence type="ECO:0000313" key="2">
    <source>
        <dbReference type="Proteomes" id="UP000215086"/>
    </source>
</evidence>
<keyword evidence="2" id="KW-1185">Reference proteome</keyword>
<sequence>MGQAGIGLCRMLTDSAGLRRLTPLVQLDVEHGSLEVIGESSPR</sequence>
<dbReference type="Proteomes" id="UP000215086">
    <property type="component" value="Chromosome"/>
</dbReference>